<dbReference type="Proteomes" id="UP001597260">
    <property type="component" value="Unassembled WGS sequence"/>
</dbReference>
<feature type="transmembrane region" description="Helical" evidence="1">
    <location>
        <begin position="87"/>
        <end position="109"/>
    </location>
</feature>
<keyword evidence="1" id="KW-0472">Membrane</keyword>
<feature type="transmembrane region" description="Helical" evidence="1">
    <location>
        <begin position="155"/>
        <end position="177"/>
    </location>
</feature>
<dbReference type="RefSeq" id="WP_377578705.1">
    <property type="nucleotide sequence ID" value="NZ_JBHTMP010000096.1"/>
</dbReference>
<proteinExistence type="predicted"/>
<feature type="domain" description="Phosphatidic acid phosphatase type 2/haloperoxidase" evidence="2">
    <location>
        <begin position="88"/>
        <end position="198"/>
    </location>
</feature>
<dbReference type="Pfam" id="PF01569">
    <property type="entry name" value="PAP2"/>
    <property type="match status" value="1"/>
</dbReference>
<reference evidence="4" key="1">
    <citation type="journal article" date="2019" name="Int. J. Syst. Evol. Microbiol.">
        <title>The Global Catalogue of Microorganisms (GCM) 10K type strain sequencing project: providing services to taxonomists for standard genome sequencing and annotation.</title>
        <authorList>
            <consortium name="The Broad Institute Genomics Platform"/>
            <consortium name="The Broad Institute Genome Sequencing Center for Infectious Disease"/>
            <person name="Wu L."/>
            <person name="Ma J."/>
        </authorList>
    </citation>
    <scope>NUCLEOTIDE SEQUENCE [LARGE SCALE GENOMIC DNA]</scope>
    <source>
        <strain evidence="4">JCM 31037</strain>
    </source>
</reference>
<keyword evidence="1" id="KW-0812">Transmembrane</keyword>
<gene>
    <name evidence="3" type="ORF">ACFQ4H_32560</name>
</gene>
<dbReference type="Gene3D" id="1.20.144.10">
    <property type="entry name" value="Phosphatidic acid phosphatase type 2/haloperoxidase"/>
    <property type="match status" value="1"/>
</dbReference>
<dbReference type="SUPFAM" id="SSF48317">
    <property type="entry name" value="Acid phosphatase/Vanadium-dependent haloperoxidase"/>
    <property type="match status" value="1"/>
</dbReference>
<dbReference type="InterPro" id="IPR000326">
    <property type="entry name" value="PAP2/HPO"/>
</dbReference>
<keyword evidence="4" id="KW-1185">Reference proteome</keyword>
<organism evidence="3 4">
    <name type="scientific">Micromonospora sonneratiae</name>
    <dbReference type="NCBI Taxonomy" id="1184706"/>
    <lineage>
        <taxon>Bacteria</taxon>
        <taxon>Bacillati</taxon>
        <taxon>Actinomycetota</taxon>
        <taxon>Actinomycetes</taxon>
        <taxon>Micromonosporales</taxon>
        <taxon>Micromonosporaceae</taxon>
        <taxon>Micromonospora</taxon>
    </lineage>
</organism>
<sequence>MIARPPLAVPLLALGGFLVLLALVVGDWAPLNSFDASVSAAFREYGHRHPDVVAVLRILTDVVAPLPFLIGGLIASLALLGRGWRRAALLCAVATVVVPVLWGLLHGLVHQPRPLAGFVTATSNGFPSGHTANGATVALVAVLLLWSRLARTGRIVLVTLATAFAIFIGVTRLALLAHWPADVLGGWLLVLGVVPLAARWTGTTTVPGAADRDGTGAS</sequence>
<feature type="transmembrane region" description="Helical" evidence="1">
    <location>
        <begin position="183"/>
        <end position="202"/>
    </location>
</feature>
<evidence type="ECO:0000256" key="1">
    <source>
        <dbReference type="SAM" id="Phobius"/>
    </source>
</evidence>
<accession>A0ABW3YMG8</accession>
<dbReference type="PANTHER" id="PTHR14969">
    <property type="entry name" value="SPHINGOSINE-1-PHOSPHATE PHOSPHOHYDROLASE"/>
    <property type="match status" value="1"/>
</dbReference>
<feature type="transmembrane region" description="Helical" evidence="1">
    <location>
        <begin position="129"/>
        <end position="146"/>
    </location>
</feature>
<protein>
    <submittedName>
        <fullName evidence="3">Phosphatase PAP2 family protein</fullName>
    </submittedName>
</protein>
<keyword evidence="1" id="KW-1133">Transmembrane helix</keyword>
<feature type="transmembrane region" description="Helical" evidence="1">
    <location>
        <begin position="62"/>
        <end position="80"/>
    </location>
</feature>
<dbReference type="EMBL" id="JBHTMP010000096">
    <property type="protein sequence ID" value="MFD1325822.1"/>
    <property type="molecule type" value="Genomic_DNA"/>
</dbReference>
<name>A0ABW3YMG8_9ACTN</name>
<comment type="caution">
    <text evidence="3">The sequence shown here is derived from an EMBL/GenBank/DDBJ whole genome shotgun (WGS) entry which is preliminary data.</text>
</comment>
<dbReference type="SMART" id="SM00014">
    <property type="entry name" value="acidPPc"/>
    <property type="match status" value="1"/>
</dbReference>
<dbReference type="InterPro" id="IPR036938">
    <property type="entry name" value="PAP2/HPO_sf"/>
</dbReference>
<evidence type="ECO:0000313" key="3">
    <source>
        <dbReference type="EMBL" id="MFD1325822.1"/>
    </source>
</evidence>
<evidence type="ECO:0000313" key="4">
    <source>
        <dbReference type="Proteomes" id="UP001597260"/>
    </source>
</evidence>
<dbReference type="PANTHER" id="PTHR14969:SF13">
    <property type="entry name" value="AT30094P"/>
    <property type="match status" value="1"/>
</dbReference>
<evidence type="ECO:0000259" key="2">
    <source>
        <dbReference type="SMART" id="SM00014"/>
    </source>
</evidence>